<keyword evidence="3" id="KW-1185">Reference proteome</keyword>
<evidence type="ECO:0008006" key="4">
    <source>
        <dbReference type="Google" id="ProtNLM"/>
    </source>
</evidence>
<name>A0A840I1V4_9PROT</name>
<evidence type="ECO:0000313" key="2">
    <source>
        <dbReference type="EMBL" id="MBB4658996.1"/>
    </source>
</evidence>
<evidence type="ECO:0000313" key="3">
    <source>
        <dbReference type="Proteomes" id="UP000563524"/>
    </source>
</evidence>
<reference evidence="2 3" key="1">
    <citation type="submission" date="2020-08" db="EMBL/GenBank/DDBJ databases">
        <title>Genomic Encyclopedia of Type Strains, Phase IV (KMG-IV): sequencing the most valuable type-strain genomes for metagenomic binning, comparative biology and taxonomic classification.</title>
        <authorList>
            <person name="Goeker M."/>
        </authorList>
    </citation>
    <scope>NUCLEOTIDE SEQUENCE [LARGE SCALE GENOMIC DNA]</scope>
    <source>
        <strain evidence="2 3">DSM 102850</strain>
    </source>
</reference>
<protein>
    <recommendedName>
        <fullName evidence="4">DUF4129 domain-containing protein</fullName>
    </recommendedName>
</protein>
<proteinExistence type="predicted"/>
<sequence>MQAGQSNGATGAEGAGVPDGAAYDAVRADPRYQFEAEGLNLEPREPSWLQRLLESPAVQTFLEFLGKALEVLFWVGLAAIALAVLWFAGRAGWQAWQARRGEEEAGPAPYRPAAGTVRVLLEDADRLASEGRYAEAVRLLLHRSIADVERQRPGAVRDAMTSREIARLPVLTALAAEAFAGIAGLVERAHFAGRELTRASYDEARETYARLAAREAWS</sequence>
<feature type="transmembrane region" description="Helical" evidence="1">
    <location>
        <begin position="71"/>
        <end position="89"/>
    </location>
</feature>
<gene>
    <name evidence="2" type="ORF">GGQ59_001510</name>
</gene>
<dbReference type="RefSeq" id="WP_183817161.1">
    <property type="nucleotide sequence ID" value="NZ_JACHOB010000002.1"/>
</dbReference>
<dbReference type="EMBL" id="JACHOB010000002">
    <property type="protein sequence ID" value="MBB4658996.1"/>
    <property type="molecule type" value="Genomic_DNA"/>
</dbReference>
<accession>A0A840I1V4</accession>
<keyword evidence="1" id="KW-0812">Transmembrane</keyword>
<keyword evidence="1" id="KW-0472">Membrane</keyword>
<dbReference type="AlphaFoldDB" id="A0A840I1V4"/>
<dbReference type="Proteomes" id="UP000563524">
    <property type="component" value="Unassembled WGS sequence"/>
</dbReference>
<keyword evidence="1" id="KW-1133">Transmembrane helix</keyword>
<organism evidence="2 3">
    <name type="scientific">Parvularcula dongshanensis</name>
    <dbReference type="NCBI Taxonomy" id="1173995"/>
    <lineage>
        <taxon>Bacteria</taxon>
        <taxon>Pseudomonadati</taxon>
        <taxon>Pseudomonadota</taxon>
        <taxon>Alphaproteobacteria</taxon>
        <taxon>Parvularculales</taxon>
        <taxon>Parvularculaceae</taxon>
        <taxon>Parvularcula</taxon>
    </lineage>
</organism>
<comment type="caution">
    <text evidence="2">The sequence shown here is derived from an EMBL/GenBank/DDBJ whole genome shotgun (WGS) entry which is preliminary data.</text>
</comment>
<evidence type="ECO:0000256" key="1">
    <source>
        <dbReference type="SAM" id="Phobius"/>
    </source>
</evidence>